<dbReference type="PIR" id="F83891">
    <property type="entry name" value="F83891"/>
</dbReference>
<reference evidence="6 7" key="1">
    <citation type="journal article" date="2000" name="Nucleic Acids Res.">
        <title>Complete genome sequence of the alkaliphilic bacterium Bacillus halodurans and genomic sequence comparison with Bacillus subtilis.</title>
        <authorList>
            <person name="Takami H."/>
            <person name="Nakasone K."/>
            <person name="Takaki Y."/>
            <person name="Maeno G."/>
            <person name="Sasaki R."/>
            <person name="Masui N."/>
            <person name="Fuji F."/>
            <person name="Hirama C."/>
            <person name="Nakamura Y."/>
            <person name="Ogasawara N."/>
            <person name="Kuhara S."/>
            <person name="Horikoshi K."/>
        </authorList>
    </citation>
    <scope>NUCLEOTIDE SEQUENCE [LARGE SCALE GENOMIC DNA]</scope>
    <source>
        <strain evidence="7">ATCC BAA-125 / DSM 18197 / FERM 7344 / JCM 9153 / C-125</strain>
    </source>
</reference>
<keyword evidence="5" id="KW-1133">Transmembrane helix</keyword>
<accession>Q9KBJ3</accession>
<dbReference type="PANTHER" id="PTHR22550:SF5">
    <property type="entry name" value="LEUCINE ZIPPER PROTEIN 4"/>
    <property type="match status" value="1"/>
</dbReference>
<evidence type="ECO:0000256" key="2">
    <source>
        <dbReference type="ARBA" id="ARBA00005278"/>
    </source>
</evidence>
<feature type="transmembrane region" description="Helical" evidence="5">
    <location>
        <begin position="393"/>
        <end position="426"/>
    </location>
</feature>
<protein>
    <submittedName>
        <fullName evidence="6">Spore germination protein KA</fullName>
    </submittedName>
</protein>
<dbReference type="InterPro" id="IPR004995">
    <property type="entry name" value="Spore_Ger"/>
</dbReference>
<feature type="transmembrane region" description="Helical" evidence="5">
    <location>
        <begin position="446"/>
        <end position="469"/>
    </location>
</feature>
<keyword evidence="5" id="KW-0812">Transmembrane</keyword>
<proteinExistence type="inferred from homology"/>
<organism evidence="6 7">
    <name type="scientific">Halalkalibacterium halodurans (strain ATCC BAA-125 / DSM 18197 / FERM 7344 / JCM 9153 / C-125)</name>
    <name type="common">Bacillus halodurans</name>
    <dbReference type="NCBI Taxonomy" id="272558"/>
    <lineage>
        <taxon>Bacteria</taxon>
        <taxon>Bacillati</taxon>
        <taxon>Bacillota</taxon>
        <taxon>Bacilli</taxon>
        <taxon>Bacillales</taxon>
        <taxon>Bacillaceae</taxon>
        <taxon>Halalkalibacterium (ex Joshi et al. 2022)</taxon>
    </lineage>
</organism>
<feature type="transmembrane region" description="Helical" evidence="5">
    <location>
        <begin position="321"/>
        <end position="343"/>
    </location>
</feature>
<gene>
    <name evidence="6" type="primary">gerKA</name>
</gene>
<dbReference type="EMBL" id="BA000004">
    <property type="protein sequence ID" value="BAB05653.1"/>
    <property type="molecule type" value="Genomic_DNA"/>
</dbReference>
<dbReference type="GO" id="GO:0005886">
    <property type="term" value="C:plasma membrane"/>
    <property type="evidence" value="ECO:0007669"/>
    <property type="project" value="UniProtKB-SubCell"/>
</dbReference>
<keyword evidence="3 4" id="KW-0472">Membrane</keyword>
<dbReference type="InterPro" id="IPR050768">
    <property type="entry name" value="UPF0353/GerABKA_families"/>
</dbReference>
<evidence type="ECO:0000313" key="6">
    <source>
        <dbReference type="EMBL" id="BAB05653.1"/>
    </source>
</evidence>
<dbReference type="AlphaFoldDB" id="Q9KBJ3"/>
<evidence type="ECO:0000256" key="4">
    <source>
        <dbReference type="PIRNR" id="PIRNR005690"/>
    </source>
</evidence>
<dbReference type="Proteomes" id="UP000001258">
    <property type="component" value="Chromosome"/>
</dbReference>
<dbReference type="HOGENOM" id="CLU_021639_4_1_9"/>
<dbReference type="RefSeq" id="WP_010898093.1">
    <property type="nucleotide sequence ID" value="NC_002570.2"/>
</dbReference>
<dbReference type="eggNOG" id="COG0697">
    <property type="taxonomic scope" value="Bacteria"/>
</dbReference>
<name>Q9KBJ3_HALH5</name>
<dbReference type="STRING" id="272558.gene:10727832"/>
<dbReference type="GO" id="GO:0009847">
    <property type="term" value="P:spore germination"/>
    <property type="evidence" value="ECO:0007669"/>
    <property type="project" value="UniProtKB-UniRule"/>
</dbReference>
<evidence type="ECO:0000313" key="7">
    <source>
        <dbReference type="Proteomes" id="UP000001258"/>
    </source>
</evidence>
<comment type="similarity">
    <text evidence="2 4">Belongs to the GerABKA family.</text>
</comment>
<comment type="subcellular location">
    <subcellularLocation>
        <location evidence="4">Cell membrane</location>
    </subcellularLocation>
    <subcellularLocation>
        <location evidence="1">Membrane</location>
        <topology evidence="1">Multi-pass membrane protein</topology>
    </subcellularLocation>
</comment>
<dbReference type="PIRSF" id="PIRSF005690">
    <property type="entry name" value="GerBA"/>
    <property type="match status" value="1"/>
</dbReference>
<evidence type="ECO:0000256" key="1">
    <source>
        <dbReference type="ARBA" id="ARBA00004141"/>
    </source>
</evidence>
<dbReference type="KEGG" id="bha:BH1934"/>
<sequence length="515" mass="57643">MRRTKGLSSIVKRKRPIDQVHEVNHIRENEMLSESLEENKKKIKELLGNSSDLVIRELMIIHEPEISGVAVFINGLADEQLVSECIVSATLHPSKEAHYFKEDTKDKRLSIIEKQILSVARVQAYDLWNPIIHSLLSGNSIVLIDGFDKALSCSTPGSKWRSIEEPSTETTVRGPKDAFNESLQTNLSLIRRRVKSNRLRVENTELGETTHTDVAIVYVDDLVDKKLLQEIKQRLNRVITHKVISEANIEEAMQDEMLTPFPTSYNTERPDMVAYALVEGKVALIIDGTPFALILPTDFAQFFKAAEDYYQRYDLSTFIRLLRYFAFTVSLLGPSLYVALITFHQDLIPTTLLIRLASQREGIPFPALVEALIMEFTFELLREAGLRMPRAIGQAVSIVGALVIGQAAVQAGIVSAAMVIVVAATGIASFTTPAYNLAVAARLLRFFIMLLAATFGLYGIILGLIMLVAHLSSLRSVGMPYFAPFAPFSMKAQKDGLFRLPLKWLDKRHVEDKNS</sequence>
<evidence type="ECO:0000256" key="5">
    <source>
        <dbReference type="SAM" id="Phobius"/>
    </source>
</evidence>
<keyword evidence="7" id="KW-1185">Reference proteome</keyword>
<dbReference type="PANTHER" id="PTHR22550">
    <property type="entry name" value="SPORE GERMINATION PROTEIN"/>
    <property type="match status" value="1"/>
</dbReference>
<dbReference type="Pfam" id="PF03323">
    <property type="entry name" value="GerA"/>
    <property type="match status" value="1"/>
</dbReference>
<evidence type="ECO:0000256" key="3">
    <source>
        <dbReference type="ARBA" id="ARBA00023136"/>
    </source>
</evidence>